<sequence>MLTHRGFSAWIACEGQALPEYLVAVEEEVHQVSCWIPSEEGKSFAVFWRDNTDPAPAPEHPAQPIDSCGFITLDGLVVPGRFLFGTGTASRAGVRSGPNTEKPFVFLKVGEEEEGGGGGVDAFSSSKSRKDLGTIILRIRRVLRVEKCPANPIKAVPSKVLGKRKTGDVGIGFGDDVPAYYQSPVTWEVQPYPEDAHLGAASYVTFVFRYRSAEFLESQGIMPSPRAQPHPLASAAGSSHYRTGSSANATNDKVQAKDKGKGSKGKAKETGLETPAMTPLPFPMRSLPPPPPTAQQQSSGVLPIYPPTYPPHYPPVYPPHPEVQPQQSQQQVGTTLVEAPAGSAEALTTPMTTPAPNPDVYPPMTPTPSATPANDNATTGNATATLENGDGNGGVGPAAMRRIVSAPIGPTQHQQLRLQEQQLQEERELEEERDHEHESERESELQHGQQRREASSAGAGVSPPRKRLKQSDFLANGPYRMRRPSDMKRSMSWRAPNSKPLSSLSASTSASVTSTSVTSTSTTSPSNAASASTASASETAPVNDRVGITFNNPFTSAPLIRSISNPHPHPQLNPRAQLNPQSQAQSRSFADAYADAVGLGPTQLPPYSQPEPNNHPQPHTQQPQTLAQATHYRSQQQTLAQARAQYRHLPYRRPSINTTRALQQKRQQRQMQASTLPPPPTSSSPFSSSPETPVTEEFGRGGEASIDASPVLGSGGVSGGGIGGGGGGDAEGGDGDGCVEAKRRGSRRVVYEDLGDIGPRDFGLDDVGGESDGGGGGSNSASSSQESALGLGLGLGMAMGNGPGLSSFEGDQYGGYNFTGFGGFGGFGGADSGGGEDIGGGAGVGVGGAGAGDGGMGTALELEGADPYGGFFQSGY</sequence>
<feature type="compositionally biased region" description="Pro residues" evidence="1">
    <location>
        <begin position="353"/>
        <end position="366"/>
    </location>
</feature>
<comment type="caution">
    <text evidence="3">The sequence shown here is derived from an EMBL/GenBank/DDBJ whole genome shotgun (WGS) entry which is preliminary data.</text>
</comment>
<proteinExistence type="predicted"/>
<feature type="compositionally biased region" description="Low complexity" evidence="1">
    <location>
        <begin position="367"/>
        <end position="385"/>
    </location>
</feature>
<feature type="compositionally biased region" description="Basic and acidic residues" evidence="1">
    <location>
        <begin position="254"/>
        <end position="271"/>
    </location>
</feature>
<reference evidence="3" key="1">
    <citation type="submission" date="2020-11" db="EMBL/GenBank/DDBJ databases">
        <authorList>
            <consortium name="DOE Joint Genome Institute"/>
            <person name="Ahrendt S."/>
            <person name="Riley R."/>
            <person name="Andreopoulos W."/>
            <person name="Labutti K."/>
            <person name="Pangilinan J."/>
            <person name="Ruiz-Duenas F.J."/>
            <person name="Barrasa J.M."/>
            <person name="Sanchez-Garcia M."/>
            <person name="Camarero S."/>
            <person name="Miyauchi S."/>
            <person name="Serrano A."/>
            <person name="Linde D."/>
            <person name="Babiker R."/>
            <person name="Drula E."/>
            <person name="Ayuso-Fernandez I."/>
            <person name="Pacheco R."/>
            <person name="Padilla G."/>
            <person name="Ferreira P."/>
            <person name="Barriuso J."/>
            <person name="Kellner H."/>
            <person name="Castanera R."/>
            <person name="Alfaro M."/>
            <person name="Ramirez L."/>
            <person name="Pisabarro A.G."/>
            <person name="Kuo A."/>
            <person name="Tritt A."/>
            <person name="Lipzen A."/>
            <person name="He G."/>
            <person name="Yan M."/>
            <person name="Ng V."/>
            <person name="Cullen D."/>
            <person name="Martin F."/>
            <person name="Rosso M.-N."/>
            <person name="Henrissat B."/>
            <person name="Hibbett D."/>
            <person name="Martinez A.T."/>
            <person name="Grigoriev I.V."/>
        </authorList>
    </citation>
    <scope>NUCLEOTIDE SEQUENCE</scope>
    <source>
        <strain evidence="3">ATCC 90797</strain>
    </source>
</reference>
<feature type="compositionally biased region" description="Gly residues" evidence="1">
    <location>
        <begin position="713"/>
        <end position="730"/>
    </location>
</feature>
<dbReference type="AlphaFoldDB" id="A0A9P6DJG8"/>
<feature type="compositionally biased region" description="Polar residues" evidence="1">
    <location>
        <begin position="626"/>
        <end position="640"/>
    </location>
</feature>
<dbReference type="Proteomes" id="UP000807025">
    <property type="component" value="Unassembled WGS sequence"/>
</dbReference>
<feature type="compositionally biased region" description="Pro residues" evidence="1">
    <location>
        <begin position="603"/>
        <end position="615"/>
    </location>
</feature>
<name>A0A9P6DJG8_PLEER</name>
<feature type="region of interest" description="Disordered" evidence="1">
    <location>
        <begin position="221"/>
        <end position="298"/>
    </location>
</feature>
<feature type="compositionally biased region" description="Low complexity" evidence="1">
    <location>
        <begin position="683"/>
        <end position="696"/>
    </location>
</feature>
<dbReference type="OrthoDB" id="3237202at2759"/>
<feature type="compositionally biased region" description="Polar residues" evidence="1">
    <location>
        <begin position="574"/>
        <end position="588"/>
    </location>
</feature>
<feature type="compositionally biased region" description="Low complexity" evidence="1">
    <location>
        <begin position="495"/>
        <end position="541"/>
    </location>
</feature>
<feature type="compositionally biased region" description="Low complexity" evidence="1">
    <location>
        <begin position="616"/>
        <end position="625"/>
    </location>
</feature>
<feature type="region of interest" description="Disordered" evidence="1">
    <location>
        <begin position="347"/>
        <end position="398"/>
    </location>
</feature>
<feature type="domain" description="DUF7918" evidence="2">
    <location>
        <begin position="9"/>
        <end position="223"/>
    </location>
</feature>
<dbReference type="Pfam" id="PF25534">
    <property type="entry name" value="DUF7918"/>
    <property type="match status" value="1"/>
</dbReference>
<accession>A0A9P6DJG8</accession>
<feature type="region of interest" description="Disordered" evidence="1">
    <location>
        <begin position="758"/>
        <end position="786"/>
    </location>
</feature>
<feature type="region of interest" description="Disordered" evidence="1">
    <location>
        <begin position="411"/>
        <end position="740"/>
    </location>
</feature>
<feature type="compositionally biased region" description="Pro residues" evidence="1">
    <location>
        <begin position="278"/>
        <end position="293"/>
    </location>
</feature>
<dbReference type="EMBL" id="MU154527">
    <property type="protein sequence ID" value="KAF9500483.1"/>
    <property type="molecule type" value="Genomic_DNA"/>
</dbReference>
<evidence type="ECO:0000256" key="1">
    <source>
        <dbReference type="SAM" id="MobiDB-lite"/>
    </source>
</evidence>
<feature type="compositionally biased region" description="Low complexity" evidence="1">
    <location>
        <begin position="412"/>
        <end position="422"/>
    </location>
</feature>
<dbReference type="InterPro" id="IPR057678">
    <property type="entry name" value="DUF7918"/>
</dbReference>
<gene>
    <name evidence="3" type="ORF">BDN71DRAFT_1427350</name>
</gene>
<evidence type="ECO:0000259" key="2">
    <source>
        <dbReference type="Pfam" id="PF25534"/>
    </source>
</evidence>
<feature type="compositionally biased region" description="Polar residues" evidence="1">
    <location>
        <begin position="236"/>
        <end position="253"/>
    </location>
</feature>
<protein>
    <recommendedName>
        <fullName evidence="2">DUF7918 domain-containing protein</fullName>
    </recommendedName>
</protein>
<evidence type="ECO:0000313" key="4">
    <source>
        <dbReference type="Proteomes" id="UP000807025"/>
    </source>
</evidence>
<keyword evidence="4" id="KW-1185">Reference proteome</keyword>
<evidence type="ECO:0000313" key="3">
    <source>
        <dbReference type="EMBL" id="KAF9500483.1"/>
    </source>
</evidence>
<organism evidence="3 4">
    <name type="scientific">Pleurotus eryngii</name>
    <name type="common">Boletus of the steppes</name>
    <dbReference type="NCBI Taxonomy" id="5323"/>
    <lineage>
        <taxon>Eukaryota</taxon>
        <taxon>Fungi</taxon>
        <taxon>Dikarya</taxon>
        <taxon>Basidiomycota</taxon>
        <taxon>Agaricomycotina</taxon>
        <taxon>Agaricomycetes</taxon>
        <taxon>Agaricomycetidae</taxon>
        <taxon>Agaricales</taxon>
        <taxon>Pleurotineae</taxon>
        <taxon>Pleurotaceae</taxon>
        <taxon>Pleurotus</taxon>
    </lineage>
</organism>
<feature type="compositionally biased region" description="Basic and acidic residues" evidence="1">
    <location>
        <begin position="424"/>
        <end position="454"/>
    </location>
</feature>